<accession>A0A3N5DLF6</accession>
<dbReference type="GO" id="GO:0032259">
    <property type="term" value="P:methylation"/>
    <property type="evidence" value="ECO:0007669"/>
    <property type="project" value="UniProtKB-KW"/>
</dbReference>
<dbReference type="PANTHER" id="PTHR43591:SF24">
    <property type="entry name" value="2-METHOXY-6-POLYPRENYL-1,4-BENZOQUINOL METHYLASE, MITOCHONDRIAL"/>
    <property type="match status" value="1"/>
</dbReference>
<evidence type="ECO:0000313" key="3">
    <source>
        <dbReference type="Proteomes" id="UP000268615"/>
    </source>
</evidence>
<dbReference type="Gene3D" id="3.40.50.150">
    <property type="entry name" value="Vaccinia Virus protein VP39"/>
    <property type="match status" value="1"/>
</dbReference>
<organism evidence="2 3">
    <name type="scientific">Buttiauxella warmboldiae</name>
    <dbReference type="NCBI Taxonomy" id="82993"/>
    <lineage>
        <taxon>Bacteria</taxon>
        <taxon>Pseudomonadati</taxon>
        <taxon>Pseudomonadota</taxon>
        <taxon>Gammaproteobacteria</taxon>
        <taxon>Enterobacterales</taxon>
        <taxon>Enterobacteriaceae</taxon>
        <taxon>Buttiauxella</taxon>
    </lineage>
</organism>
<dbReference type="OrthoDB" id="529208at2"/>
<name>A0A3N5DLF6_9ENTR</name>
<keyword evidence="3" id="KW-1185">Reference proteome</keyword>
<evidence type="ECO:0000259" key="1">
    <source>
        <dbReference type="Pfam" id="PF08241"/>
    </source>
</evidence>
<keyword evidence="2" id="KW-0489">Methyltransferase</keyword>
<keyword evidence="2" id="KW-0808">Transferase</keyword>
<dbReference type="Pfam" id="PF08241">
    <property type="entry name" value="Methyltransf_11"/>
    <property type="match status" value="1"/>
</dbReference>
<reference evidence="2 3" key="1">
    <citation type="submission" date="2018-11" db="EMBL/GenBank/DDBJ databases">
        <title>Draft genome sequence of Buttiauxella warmboldiae CCUG 35512.</title>
        <authorList>
            <person name="Salva-Serra F."/>
            <person name="Marathe N."/>
            <person name="Moore E."/>
            <person name="Svensson L."/>
            <person name="Engstrom-Jakobsson H."/>
        </authorList>
    </citation>
    <scope>NUCLEOTIDE SEQUENCE [LARGE SCALE GENOMIC DNA]</scope>
    <source>
        <strain evidence="2 3">CCUG 35512</strain>
    </source>
</reference>
<gene>
    <name evidence="2" type="ORF">EHN07_05825</name>
</gene>
<dbReference type="SUPFAM" id="SSF53335">
    <property type="entry name" value="S-adenosyl-L-methionine-dependent methyltransferases"/>
    <property type="match status" value="1"/>
</dbReference>
<protein>
    <submittedName>
        <fullName evidence="2">Class I SAM-dependent methyltransferase</fullName>
    </submittedName>
</protein>
<dbReference type="EMBL" id="RPOH01000019">
    <property type="protein sequence ID" value="RPH29455.1"/>
    <property type="molecule type" value="Genomic_DNA"/>
</dbReference>
<dbReference type="InterPro" id="IPR013216">
    <property type="entry name" value="Methyltransf_11"/>
</dbReference>
<comment type="caution">
    <text evidence="2">The sequence shown here is derived from an EMBL/GenBank/DDBJ whole genome shotgun (WGS) entry which is preliminary data.</text>
</comment>
<evidence type="ECO:0000313" key="2">
    <source>
        <dbReference type="EMBL" id="RPH29455.1"/>
    </source>
</evidence>
<dbReference type="InterPro" id="IPR029063">
    <property type="entry name" value="SAM-dependent_MTases_sf"/>
</dbReference>
<dbReference type="CDD" id="cd02440">
    <property type="entry name" value="AdoMet_MTases"/>
    <property type="match status" value="1"/>
</dbReference>
<dbReference type="GO" id="GO:0008757">
    <property type="term" value="F:S-adenosylmethionine-dependent methyltransferase activity"/>
    <property type="evidence" value="ECO:0007669"/>
    <property type="project" value="InterPro"/>
</dbReference>
<feature type="domain" description="Methyltransferase type 11" evidence="1">
    <location>
        <begin position="91"/>
        <end position="137"/>
    </location>
</feature>
<dbReference type="Proteomes" id="UP000268615">
    <property type="component" value="Unassembled WGS sequence"/>
</dbReference>
<proteinExistence type="predicted"/>
<dbReference type="AlphaFoldDB" id="A0A3N5DLF6"/>
<sequence length="221" mass="25714">MSINQYHCPLCSFKGSFLTFRNRQYALCPRCSSLERHRLQFMILQHVLADKKTSEMKALHFAPESAFRTWFSNIFGEYKTADIEMEGVDFKVDIQDLPFADQQFDFIFASHVLEHIQDDMKAISEIHRILKPGGIAILPVPIVCDKTVEYAAPDPAEDFHVRAPGMDYYDRYEACFSIWEYYSSKNISDIYQPYVYGSSVKDHPLRVDAERLMDVVPVVYR</sequence>
<dbReference type="PANTHER" id="PTHR43591">
    <property type="entry name" value="METHYLTRANSFERASE"/>
    <property type="match status" value="1"/>
</dbReference>